<reference evidence="1" key="1">
    <citation type="submission" date="2021-07" db="EMBL/GenBank/DDBJ databases">
        <title>Neiella marina sp. nov., isolated from the intestinal content of sea cucumber Apostichopus japonicus.</title>
        <authorList>
            <person name="Bai X."/>
        </authorList>
    </citation>
    <scope>NUCLEOTIDE SEQUENCE</scope>
    <source>
        <strain evidence="1">126</strain>
    </source>
</reference>
<accession>A0ABS7EKQ6</accession>
<organism evidence="1 2">
    <name type="scientific">Neiella holothuriorum</name>
    <dbReference type="NCBI Taxonomy" id="2870530"/>
    <lineage>
        <taxon>Bacteria</taxon>
        <taxon>Pseudomonadati</taxon>
        <taxon>Pseudomonadota</taxon>
        <taxon>Gammaproteobacteria</taxon>
        <taxon>Alteromonadales</taxon>
        <taxon>Echinimonadaceae</taxon>
        <taxon>Neiella</taxon>
    </lineage>
</organism>
<keyword evidence="2" id="KW-1185">Reference proteome</keyword>
<comment type="caution">
    <text evidence="1">The sequence shown here is derived from an EMBL/GenBank/DDBJ whole genome shotgun (WGS) entry which is preliminary data.</text>
</comment>
<dbReference type="EMBL" id="JAHZSS010000035">
    <property type="protein sequence ID" value="MBW8192947.1"/>
    <property type="molecule type" value="Genomic_DNA"/>
</dbReference>
<dbReference type="RefSeq" id="WP_220105568.1">
    <property type="nucleotide sequence ID" value="NZ_JAHZSS010000035.1"/>
</dbReference>
<proteinExistence type="predicted"/>
<protein>
    <submittedName>
        <fullName evidence="1">Uncharacterized protein</fullName>
    </submittedName>
</protein>
<sequence length="87" mass="9343">MATLNTNQRCELAAQVYRAVYETTESIEDLGTCVNALLVYLLGSIVSDSIVCIGNERPSDQDFRNVLSTAGVYAAVIEAGVLVEEGE</sequence>
<evidence type="ECO:0000313" key="1">
    <source>
        <dbReference type="EMBL" id="MBW8192947.1"/>
    </source>
</evidence>
<evidence type="ECO:0000313" key="2">
    <source>
        <dbReference type="Proteomes" id="UP001166251"/>
    </source>
</evidence>
<dbReference type="Proteomes" id="UP001166251">
    <property type="component" value="Unassembled WGS sequence"/>
</dbReference>
<gene>
    <name evidence="1" type="ORF">K0504_18095</name>
</gene>
<name>A0ABS7EKQ6_9GAMM</name>